<evidence type="ECO:0000313" key="2">
    <source>
        <dbReference type="EMBL" id="KAH0907071.1"/>
    </source>
</evidence>
<evidence type="ECO:0000313" key="3">
    <source>
        <dbReference type="Proteomes" id="UP000824890"/>
    </source>
</evidence>
<sequence>QKDPGREGSKSGNHGGCCVIVCLNEIPLQETAMVKGCQHTYWYKTLGSSVGFLEIIVLYLRLVWFHFKVLLSSMNILIPVQACAVSLEPHGLYTIGYDGTCIIRLWPATMMILTFLVTKRMKMMDLDEFHYHLFARFKSSHRKPEMGGMTMILSDLGVKKPGQSRNTLVLFLVPVMDHPREDYKNHRKTCKEGDEKRKAANKAAEVASAAKHDARLLNLGRKRVWWNCGCVSP</sequence>
<protein>
    <submittedName>
        <fullName evidence="2">Uncharacterized protein</fullName>
    </submittedName>
</protein>
<name>A0ABQ8BSC0_BRANA</name>
<keyword evidence="1" id="KW-1133">Transmembrane helix</keyword>
<keyword evidence="1" id="KW-0812">Transmembrane</keyword>
<feature type="non-terminal residue" evidence="2">
    <location>
        <position position="1"/>
    </location>
</feature>
<accession>A0ABQ8BSC0</accession>
<comment type="caution">
    <text evidence="2">The sequence shown here is derived from an EMBL/GenBank/DDBJ whole genome shotgun (WGS) entry which is preliminary data.</text>
</comment>
<gene>
    <name evidence="2" type="ORF">HID58_038898</name>
</gene>
<feature type="non-terminal residue" evidence="2">
    <location>
        <position position="233"/>
    </location>
</feature>
<keyword evidence="3" id="KW-1185">Reference proteome</keyword>
<reference evidence="2 3" key="1">
    <citation type="submission" date="2021-05" db="EMBL/GenBank/DDBJ databases">
        <title>Genome Assembly of Synthetic Allotetraploid Brassica napus Reveals Homoeologous Exchanges between Subgenomes.</title>
        <authorList>
            <person name="Davis J.T."/>
        </authorList>
    </citation>
    <scope>NUCLEOTIDE SEQUENCE [LARGE SCALE GENOMIC DNA]</scope>
    <source>
        <strain evidence="3">cv. Da-Ae</strain>
        <tissue evidence="2">Seedling</tissue>
    </source>
</reference>
<dbReference type="Proteomes" id="UP000824890">
    <property type="component" value="Unassembled WGS sequence"/>
</dbReference>
<keyword evidence="1" id="KW-0472">Membrane</keyword>
<evidence type="ECO:0000256" key="1">
    <source>
        <dbReference type="SAM" id="Phobius"/>
    </source>
</evidence>
<proteinExistence type="predicted"/>
<feature type="transmembrane region" description="Helical" evidence="1">
    <location>
        <begin position="41"/>
        <end position="62"/>
    </location>
</feature>
<feature type="transmembrane region" description="Helical" evidence="1">
    <location>
        <begin position="93"/>
        <end position="117"/>
    </location>
</feature>
<dbReference type="EMBL" id="JAGKQM010000010">
    <property type="protein sequence ID" value="KAH0907071.1"/>
    <property type="molecule type" value="Genomic_DNA"/>
</dbReference>
<organism evidence="2 3">
    <name type="scientific">Brassica napus</name>
    <name type="common">Rape</name>
    <dbReference type="NCBI Taxonomy" id="3708"/>
    <lineage>
        <taxon>Eukaryota</taxon>
        <taxon>Viridiplantae</taxon>
        <taxon>Streptophyta</taxon>
        <taxon>Embryophyta</taxon>
        <taxon>Tracheophyta</taxon>
        <taxon>Spermatophyta</taxon>
        <taxon>Magnoliopsida</taxon>
        <taxon>eudicotyledons</taxon>
        <taxon>Gunneridae</taxon>
        <taxon>Pentapetalae</taxon>
        <taxon>rosids</taxon>
        <taxon>malvids</taxon>
        <taxon>Brassicales</taxon>
        <taxon>Brassicaceae</taxon>
        <taxon>Brassiceae</taxon>
        <taxon>Brassica</taxon>
    </lineage>
</organism>